<dbReference type="GO" id="GO:0004314">
    <property type="term" value="F:[acyl-carrier-protein] S-malonyltransferase activity"/>
    <property type="evidence" value="ECO:0007669"/>
    <property type="project" value="UniProtKB-EC"/>
</dbReference>
<feature type="non-terminal residue" evidence="2">
    <location>
        <position position="276"/>
    </location>
</feature>
<name>A0A6J4SBR5_9ACTN</name>
<dbReference type="EC" id="2.3.1.39" evidence="2"/>
<dbReference type="AlphaFoldDB" id="A0A6J4SBR5"/>
<keyword evidence="2" id="KW-0808">Transferase</keyword>
<protein>
    <submittedName>
        <fullName evidence="2">Malonyl CoA-acyl carrier protein transacylase</fullName>
        <ecNumber evidence="2">2.3.1.39</ecNumber>
    </submittedName>
</protein>
<keyword evidence="2" id="KW-0012">Acyltransferase</keyword>
<reference evidence="2" key="1">
    <citation type="submission" date="2020-02" db="EMBL/GenBank/DDBJ databases">
        <authorList>
            <person name="Meier V. D."/>
        </authorList>
    </citation>
    <scope>NUCLEOTIDE SEQUENCE</scope>
    <source>
        <strain evidence="2">AVDCRST_MAG67</strain>
    </source>
</reference>
<proteinExistence type="predicted"/>
<evidence type="ECO:0000256" key="1">
    <source>
        <dbReference type="SAM" id="MobiDB-lite"/>
    </source>
</evidence>
<evidence type="ECO:0000313" key="2">
    <source>
        <dbReference type="EMBL" id="CAA9487650.1"/>
    </source>
</evidence>
<feature type="compositionally biased region" description="Basic residues" evidence="1">
    <location>
        <begin position="71"/>
        <end position="87"/>
    </location>
</feature>
<dbReference type="EMBL" id="CADCVQ010000055">
    <property type="protein sequence ID" value="CAA9487650.1"/>
    <property type="molecule type" value="Genomic_DNA"/>
</dbReference>
<feature type="non-terminal residue" evidence="2">
    <location>
        <position position="1"/>
    </location>
</feature>
<accession>A0A6J4SBR5</accession>
<feature type="compositionally biased region" description="Basic residues" evidence="1">
    <location>
        <begin position="95"/>
        <end position="136"/>
    </location>
</feature>
<organism evidence="2">
    <name type="scientific">uncultured Solirubrobacteraceae bacterium</name>
    <dbReference type="NCBI Taxonomy" id="1162706"/>
    <lineage>
        <taxon>Bacteria</taxon>
        <taxon>Bacillati</taxon>
        <taxon>Actinomycetota</taxon>
        <taxon>Thermoleophilia</taxon>
        <taxon>Solirubrobacterales</taxon>
        <taxon>Solirubrobacteraceae</taxon>
        <taxon>environmental samples</taxon>
    </lineage>
</organism>
<feature type="compositionally biased region" description="Basic and acidic residues" evidence="1">
    <location>
        <begin position="231"/>
        <end position="244"/>
    </location>
</feature>
<feature type="compositionally biased region" description="Basic residues" evidence="1">
    <location>
        <begin position="166"/>
        <end position="184"/>
    </location>
</feature>
<sequence length="276" mass="30460">GWDGAEHSTALPGAGQPLRWHARVLRRASAPAARHRAARLRSVPQPCRGHPLTAARAVSVLHGAVGVARARRGRSARRRRPLARRVRRADGGRRDRLRRRRPARRRPSARDGRRRGAPARRHGRAARRRARRRARARGAAAALARQRQRARPDRPVGPDGGGRRSAAARRRHRLSRAQARRRGRVSLAADGAGGGPARRRPRRHADARARVPRALQRQYAPVRGHPRRARREPAQARALARDPARAAGARSDGLRRVRAGLRAQGPREANAQGGGV</sequence>
<feature type="region of interest" description="Disordered" evidence="1">
    <location>
        <begin position="71"/>
        <end position="276"/>
    </location>
</feature>
<gene>
    <name evidence="2" type="ORF">AVDCRST_MAG67-1151</name>
</gene>